<name>A0A380LN91_9FIRM</name>
<protein>
    <recommendedName>
        <fullName evidence="4">Lipoprotein</fullName>
    </recommendedName>
</protein>
<dbReference type="EMBL" id="UHFX01000003">
    <property type="protein sequence ID" value="SUO03316.1"/>
    <property type="molecule type" value="Genomic_DNA"/>
</dbReference>
<gene>
    <name evidence="2" type="ORF">NCTC11087_00172</name>
</gene>
<dbReference type="AlphaFoldDB" id="A0A380LN91"/>
<evidence type="ECO:0008006" key="4">
    <source>
        <dbReference type="Google" id="ProtNLM"/>
    </source>
</evidence>
<accession>A0A380LN91</accession>
<evidence type="ECO:0000256" key="1">
    <source>
        <dbReference type="SAM" id="SignalP"/>
    </source>
</evidence>
<dbReference type="GeneID" id="77461171"/>
<feature type="signal peptide" evidence="1">
    <location>
        <begin position="1"/>
        <end position="19"/>
    </location>
</feature>
<keyword evidence="3" id="KW-1185">Reference proteome</keyword>
<keyword evidence="1" id="KW-0732">Signal</keyword>
<evidence type="ECO:0000313" key="2">
    <source>
        <dbReference type="EMBL" id="SUO03316.1"/>
    </source>
</evidence>
<sequence>MKRLSICALFLLACLGCQNKEVGMVRMDVNIVDATMFDDTGFYMINSSKEQMIVMNHMHVDPKTVKAEQNGNTITIHFQKQDSVQEDVLIFSLDTSTLENPTIRILDEKGREYAFETVFVGM</sequence>
<dbReference type="Proteomes" id="UP000255523">
    <property type="component" value="Unassembled WGS sequence"/>
</dbReference>
<proteinExistence type="predicted"/>
<organism evidence="2 3">
    <name type="scientific">Faecalicoccus pleomorphus</name>
    <dbReference type="NCBI Taxonomy" id="1323"/>
    <lineage>
        <taxon>Bacteria</taxon>
        <taxon>Bacillati</taxon>
        <taxon>Bacillota</taxon>
        <taxon>Erysipelotrichia</taxon>
        <taxon>Erysipelotrichales</taxon>
        <taxon>Erysipelotrichaceae</taxon>
        <taxon>Faecalicoccus</taxon>
    </lineage>
</organism>
<reference evidence="2 3" key="1">
    <citation type="submission" date="2018-06" db="EMBL/GenBank/DDBJ databases">
        <authorList>
            <consortium name="Pathogen Informatics"/>
            <person name="Doyle S."/>
        </authorList>
    </citation>
    <scope>NUCLEOTIDE SEQUENCE [LARGE SCALE GENOMIC DNA]</scope>
    <source>
        <strain evidence="2 3">NCTC11087</strain>
    </source>
</reference>
<evidence type="ECO:0000313" key="3">
    <source>
        <dbReference type="Proteomes" id="UP000255523"/>
    </source>
</evidence>
<feature type="chain" id="PRO_5039232745" description="Lipoprotein" evidence="1">
    <location>
        <begin position="20"/>
        <end position="122"/>
    </location>
</feature>
<dbReference type="RefSeq" id="WP_022790652.1">
    <property type="nucleotide sequence ID" value="NZ_UHFX01000003.1"/>
</dbReference>